<keyword evidence="1" id="KW-0732">Signal</keyword>
<name>A0A238JDK6_9RHOB</name>
<reference evidence="4" key="1">
    <citation type="submission" date="2017-05" db="EMBL/GenBank/DDBJ databases">
        <authorList>
            <person name="Rodrigo-Torres L."/>
            <person name="Arahal R. D."/>
            <person name="Lucena T."/>
        </authorList>
    </citation>
    <scope>NUCLEOTIDE SEQUENCE [LARGE SCALE GENOMIC DNA]</scope>
    <source>
        <strain evidence="4">CECT 8649</strain>
    </source>
</reference>
<sequence>MKLRRSLWLGTFCLPFLSPLAAVAQETPSSILVLDGSGSMWGQIDGKAKITIAQEVVGDLLNTLPAETHLGLTVYGHREKGNCRDIQTVVAPGANTRGAIADAVNRIKPKGKTPLSDAVRAAAEELRYTEDKATVILVSDGRETCVADPCEVARTLEETGVDLTVHVVGFDVSDDPTALGQLQCLADETGGQFVTADNADQLSAALTTIAETPAAPPAPSPVETSFAALDGEGGSQMQSGVTWRITGPDGYRSDGTGVFTLPLLPGDYTATAIRDADEVEVSGTFTVVTDSQRVVLTLPVITPKATVTGPETAYQGQTIDVSWDGPGEQGDFVSVHTVNGDVWAINSADIAKGNPVKLRMPAQPGTYELRYQVKRDREVVARTPITILASDISFDAPGQAEIGSSIKIDWIGPANQGDFISVHKVGGDVWAINSVDTAEGSPVTLRMPGEPGPYELRYQLAEDRAVIYTQPIEITDALITLTHPAEAQIGTVIEVDWKGPANPGDFISVHKPGGDVWAINSADTAQGSPVKLRMPSEPGPYEIRYQLAEDRKVVFTQPIDITAATVTLDFPEQAEIGQVIDITWSGPSNQGDFISVKEVGGDVWGINSRDTAEGSPLKLRMPHKPGDYEIRYQLAEEREIILRKPIKIVQAEVAITVPAQAEIGETIDVTWSGPGNQGDFISVKEAGGDVWGINSRDVAEGSPLKLRMPHKPGDYEIRYQLAEERGIIHRVPITIVDAQVSITVPAQAEIGQTIDVTWDGPGNQGDFLSVKEAGGDVWGINSRDVGEGSPLKLRMPHKPGDYEIRYQLAEERGIIHRVPITIIGTHVDLQAPSDAKAGQNALIAWEGPGNQGDFISIKEVGGDTWGIHSSAVNDGGPISLRMPDQPGQYELRYQLGEERAVIHRVPITVNP</sequence>
<dbReference type="Pfam" id="PF00092">
    <property type="entry name" value="VWA"/>
    <property type="match status" value="1"/>
</dbReference>
<dbReference type="EMBL" id="FXXP01000002">
    <property type="protein sequence ID" value="SMX28052.1"/>
    <property type="molecule type" value="Genomic_DNA"/>
</dbReference>
<evidence type="ECO:0000256" key="1">
    <source>
        <dbReference type="SAM" id="SignalP"/>
    </source>
</evidence>
<feature type="chain" id="PRO_5013371358" evidence="1">
    <location>
        <begin position="25"/>
        <end position="911"/>
    </location>
</feature>
<accession>A0A238JDK6</accession>
<dbReference type="SUPFAM" id="SSF53300">
    <property type="entry name" value="vWA-like"/>
    <property type="match status" value="1"/>
</dbReference>
<keyword evidence="4" id="KW-1185">Reference proteome</keyword>
<dbReference type="RefSeq" id="WP_099245129.1">
    <property type="nucleotide sequence ID" value="NZ_FXXP01000002.1"/>
</dbReference>
<dbReference type="InterPro" id="IPR002035">
    <property type="entry name" value="VWF_A"/>
</dbReference>
<organism evidence="3 4">
    <name type="scientific">Pelagimonas phthalicica</name>
    <dbReference type="NCBI Taxonomy" id="1037362"/>
    <lineage>
        <taxon>Bacteria</taxon>
        <taxon>Pseudomonadati</taxon>
        <taxon>Pseudomonadota</taxon>
        <taxon>Alphaproteobacteria</taxon>
        <taxon>Rhodobacterales</taxon>
        <taxon>Roseobacteraceae</taxon>
        <taxon>Pelagimonas</taxon>
    </lineage>
</organism>
<evidence type="ECO:0000313" key="4">
    <source>
        <dbReference type="Proteomes" id="UP000225972"/>
    </source>
</evidence>
<proteinExistence type="predicted"/>
<protein>
    <submittedName>
        <fullName evidence="3">von Willebrand factor type A domain protein</fullName>
    </submittedName>
</protein>
<feature type="domain" description="VWFA" evidence="2">
    <location>
        <begin position="29"/>
        <end position="209"/>
    </location>
</feature>
<dbReference type="Proteomes" id="UP000225972">
    <property type="component" value="Unassembled WGS sequence"/>
</dbReference>
<dbReference type="SMART" id="SM00327">
    <property type="entry name" value="VWA"/>
    <property type="match status" value="1"/>
</dbReference>
<dbReference type="InterPro" id="IPR036465">
    <property type="entry name" value="vWFA_dom_sf"/>
</dbReference>
<dbReference type="AlphaFoldDB" id="A0A238JDK6"/>
<dbReference type="PROSITE" id="PS50234">
    <property type="entry name" value="VWFA"/>
    <property type="match status" value="1"/>
</dbReference>
<evidence type="ECO:0000259" key="2">
    <source>
        <dbReference type="PROSITE" id="PS50234"/>
    </source>
</evidence>
<evidence type="ECO:0000313" key="3">
    <source>
        <dbReference type="EMBL" id="SMX28052.1"/>
    </source>
</evidence>
<feature type="signal peptide" evidence="1">
    <location>
        <begin position="1"/>
        <end position="24"/>
    </location>
</feature>
<dbReference type="Gene3D" id="3.40.50.410">
    <property type="entry name" value="von Willebrand factor, type A domain"/>
    <property type="match status" value="1"/>
</dbReference>
<gene>
    <name evidence="3" type="ORF">TRP8649_02164</name>
</gene>
<dbReference type="OrthoDB" id="9783818at2"/>